<evidence type="ECO:0000313" key="13">
    <source>
        <dbReference type="EMBL" id="RJE22741.1"/>
    </source>
</evidence>
<dbReference type="InterPro" id="IPR027267">
    <property type="entry name" value="AH/BAR_dom_sf"/>
</dbReference>
<evidence type="ECO:0000259" key="12">
    <source>
        <dbReference type="PROSITE" id="PS50195"/>
    </source>
</evidence>
<comment type="similarity">
    <text evidence="4">Belongs to the sorting nexin family.</text>
</comment>
<evidence type="ECO:0000256" key="3">
    <source>
        <dbReference type="ARBA" id="ARBA00004496"/>
    </source>
</evidence>
<dbReference type="CDD" id="cd07597">
    <property type="entry name" value="BAR_SNX8"/>
    <property type="match status" value="1"/>
</dbReference>
<protein>
    <recommendedName>
        <fullName evidence="5">Sorting nexin MVP1</fullName>
    </recommendedName>
    <alternativeName>
        <fullName evidence="10">Sorting nexin mvp1</fullName>
    </alternativeName>
</protein>
<dbReference type="GO" id="GO:0042147">
    <property type="term" value="P:retrograde transport, endosome to Golgi"/>
    <property type="evidence" value="ECO:0007669"/>
    <property type="project" value="InterPro"/>
</dbReference>
<feature type="compositionally biased region" description="Polar residues" evidence="11">
    <location>
        <begin position="1"/>
        <end position="15"/>
    </location>
</feature>
<evidence type="ECO:0000256" key="2">
    <source>
        <dbReference type="ARBA" id="ARBA00004287"/>
    </source>
</evidence>
<dbReference type="InterPro" id="IPR036871">
    <property type="entry name" value="PX_dom_sf"/>
</dbReference>
<feature type="region of interest" description="Disordered" evidence="11">
    <location>
        <begin position="189"/>
        <end position="347"/>
    </location>
</feature>
<name>A0A3A3A094_9EURO</name>
<comment type="caution">
    <text evidence="13">The sequence shown here is derived from an EMBL/GenBank/DDBJ whole genome shotgun (WGS) entry which is preliminary data.</text>
</comment>
<dbReference type="STRING" id="2070753.A0A3A3A094"/>
<proteinExistence type="inferred from homology"/>
<dbReference type="AlphaFoldDB" id="A0A3A3A094"/>
<dbReference type="SMART" id="SM00312">
    <property type="entry name" value="PX"/>
    <property type="match status" value="1"/>
</dbReference>
<keyword evidence="14" id="KW-1185">Reference proteome</keyword>
<evidence type="ECO:0000256" key="4">
    <source>
        <dbReference type="ARBA" id="ARBA00010883"/>
    </source>
</evidence>
<feature type="domain" description="PX" evidence="12">
    <location>
        <begin position="354"/>
        <end position="469"/>
    </location>
</feature>
<dbReference type="InterPro" id="IPR001683">
    <property type="entry name" value="PX_dom"/>
</dbReference>
<evidence type="ECO:0000313" key="14">
    <source>
        <dbReference type="Proteomes" id="UP000266188"/>
    </source>
</evidence>
<dbReference type="Gene3D" id="3.30.1520.10">
    <property type="entry name" value="Phox-like domain"/>
    <property type="match status" value="1"/>
</dbReference>
<dbReference type="Proteomes" id="UP000266188">
    <property type="component" value="Unassembled WGS sequence"/>
</dbReference>
<keyword evidence="6" id="KW-0813">Transport</keyword>
<dbReference type="OrthoDB" id="10064318at2759"/>
<dbReference type="FunFam" id="3.30.1520.10:FF:000037">
    <property type="entry name" value="Sorting nexin mvp-1"/>
    <property type="match status" value="1"/>
</dbReference>
<evidence type="ECO:0000256" key="10">
    <source>
        <dbReference type="ARBA" id="ARBA00072009"/>
    </source>
</evidence>
<keyword evidence="8" id="KW-0653">Protein transport</keyword>
<organism evidence="13 14">
    <name type="scientific">Aspergillus sclerotialis</name>
    <dbReference type="NCBI Taxonomy" id="2070753"/>
    <lineage>
        <taxon>Eukaryota</taxon>
        <taxon>Fungi</taxon>
        <taxon>Dikarya</taxon>
        <taxon>Ascomycota</taxon>
        <taxon>Pezizomycotina</taxon>
        <taxon>Eurotiomycetes</taxon>
        <taxon>Eurotiomycetidae</taxon>
        <taxon>Eurotiales</taxon>
        <taxon>Aspergillaceae</taxon>
        <taxon>Aspergillus</taxon>
        <taxon>Aspergillus subgen. Polypaecilum</taxon>
    </lineage>
</organism>
<sequence length="734" mass="81390">MSLFGTSPEDSSGRNSAHRSKSSLFADEPSIGANPASDSLFADDGPGTSSPWNNKRTNRHELVKTLLPASEVPESYVDAYDQILNAGDTAGSGIGLTSVREILSGSGLSAMDQDKIFNLVVSTDGDSANGLGRSEFNVLLALVGLAQEGEELTFDAVDDRRHSETPWLHYHAVCDELPVPNSSYLDRLRTKPQTSEPVPSQERPSTPPQPTTPAQEPQSGRSRRSRQDSLGGFDADPWASPDLHRGHNHPQANPDSPVLNGYGSVRSGTNAWSNKPALESPQAGGANGNRINGGADVTIPSSSESGWGGLANTTAPSEQDRPGIGDFGLPGEQGSSNTRRRSLGLGASTNPRVEEIVTVTLLPEKEGMFMLKHRNYEVKSTRRGSTVIRRYSDFVWLLDCLQKRYPFRQLPLLPPKRIAVNGTHLAADSNSFLEKRRRGLVRFTNALVRHPVLSQEQLVVMFLTVPTELSVWRKQATISVQDEFTGRVLPADLEDSLPANLTDTFETVRSGVKRSAEIYINLCTLLERLAKRNEGLAADHLRFSLSLQSLTEVTRDTYAVDTDDIPLLNEGIKATARHLSTSQSLLEDEAKAWDAGMLEDLKRQRDCLVSVREMFDRRDRYARNNIPQLERRIEGNERKLQDLRARPQGAAKPGEIEKVEEAIIKDKESIVQQHARGVFIREAIRDELVYFQQSQYHISRLHQDWSQERVKYSELQADNWRSLCDEVEGMPMGE</sequence>
<keyword evidence="9" id="KW-0472">Membrane</keyword>
<dbReference type="CDD" id="cd06866">
    <property type="entry name" value="PX_SNX8_Mvp1p_like"/>
    <property type="match status" value="1"/>
</dbReference>
<dbReference type="PROSITE" id="PS50195">
    <property type="entry name" value="PX"/>
    <property type="match status" value="1"/>
</dbReference>
<dbReference type="GO" id="GO:0005768">
    <property type="term" value="C:endosome"/>
    <property type="evidence" value="ECO:0007669"/>
    <property type="project" value="TreeGrafter"/>
</dbReference>
<evidence type="ECO:0000256" key="6">
    <source>
        <dbReference type="ARBA" id="ARBA00022448"/>
    </source>
</evidence>
<feature type="compositionally biased region" description="Polar residues" evidence="11">
    <location>
        <begin position="299"/>
        <end position="317"/>
    </location>
</feature>
<comment type="function">
    <text evidence="1">Required for vacuolar protein sorting.</text>
</comment>
<dbReference type="PANTHER" id="PTHR47554">
    <property type="entry name" value="SORTING NEXIN MVP1"/>
    <property type="match status" value="1"/>
</dbReference>
<dbReference type="EMBL" id="MVGC01000153">
    <property type="protein sequence ID" value="RJE22741.1"/>
    <property type="molecule type" value="Genomic_DNA"/>
</dbReference>
<evidence type="ECO:0000256" key="9">
    <source>
        <dbReference type="ARBA" id="ARBA00023136"/>
    </source>
</evidence>
<dbReference type="InterPro" id="IPR045734">
    <property type="entry name" value="Snx8_BAR_dom"/>
</dbReference>
<dbReference type="GO" id="GO:0016020">
    <property type="term" value="C:membrane"/>
    <property type="evidence" value="ECO:0007669"/>
    <property type="project" value="UniProtKB-SubCell"/>
</dbReference>
<dbReference type="InterPro" id="IPR028662">
    <property type="entry name" value="SNX8/Mvp1"/>
</dbReference>
<evidence type="ECO:0000256" key="5">
    <source>
        <dbReference type="ARBA" id="ARBA00014268"/>
    </source>
</evidence>
<dbReference type="InterPro" id="IPR035704">
    <property type="entry name" value="SNX8/Mvp1_PX"/>
</dbReference>
<gene>
    <name evidence="13" type="ORF">PHISCL_04920</name>
</gene>
<dbReference type="Gene3D" id="1.10.238.10">
    <property type="entry name" value="EF-hand"/>
    <property type="match status" value="1"/>
</dbReference>
<evidence type="ECO:0000256" key="11">
    <source>
        <dbReference type="SAM" id="MobiDB-lite"/>
    </source>
</evidence>
<dbReference type="PANTHER" id="PTHR47554:SF1">
    <property type="entry name" value="SORTING NEXIN MVP1"/>
    <property type="match status" value="1"/>
</dbReference>
<evidence type="ECO:0000256" key="7">
    <source>
        <dbReference type="ARBA" id="ARBA00022490"/>
    </source>
</evidence>
<dbReference type="Pfam" id="PF00787">
    <property type="entry name" value="PX"/>
    <property type="match status" value="1"/>
</dbReference>
<dbReference type="SUPFAM" id="SSF64268">
    <property type="entry name" value="PX domain"/>
    <property type="match status" value="1"/>
</dbReference>
<feature type="region of interest" description="Disordered" evidence="11">
    <location>
        <begin position="1"/>
        <end position="56"/>
    </location>
</feature>
<accession>A0A3A3A094</accession>
<reference evidence="14" key="1">
    <citation type="submission" date="2017-02" db="EMBL/GenBank/DDBJ databases">
        <authorList>
            <person name="Tafer H."/>
            <person name="Lopandic K."/>
        </authorList>
    </citation>
    <scope>NUCLEOTIDE SEQUENCE [LARGE SCALE GENOMIC DNA]</scope>
    <source>
        <strain evidence="14">CBS 366.77</strain>
    </source>
</reference>
<evidence type="ECO:0000256" key="1">
    <source>
        <dbReference type="ARBA" id="ARBA00002474"/>
    </source>
</evidence>
<dbReference type="FunFam" id="1.20.1270.60:FF:000072">
    <property type="entry name" value="Sorting nexin MVP1"/>
    <property type="match status" value="1"/>
</dbReference>
<dbReference type="GO" id="GO:0006623">
    <property type="term" value="P:protein targeting to vacuole"/>
    <property type="evidence" value="ECO:0007669"/>
    <property type="project" value="TreeGrafter"/>
</dbReference>
<dbReference type="GO" id="GO:0005829">
    <property type="term" value="C:cytosol"/>
    <property type="evidence" value="ECO:0007669"/>
    <property type="project" value="GOC"/>
</dbReference>
<dbReference type="Pfam" id="PF19566">
    <property type="entry name" value="Snx8_BAR_dom"/>
    <property type="match status" value="1"/>
</dbReference>
<comment type="subcellular location">
    <subcellularLocation>
        <location evidence="3">Cytoplasm</location>
    </subcellularLocation>
    <subcellularLocation>
        <location evidence="2">Membrane</location>
        <topology evidence="2">Peripheral membrane protein</topology>
        <orientation evidence="2">Cytoplasmic side</orientation>
    </subcellularLocation>
</comment>
<dbReference type="Gene3D" id="1.20.1270.60">
    <property type="entry name" value="Arfaptin homology (AH) domain/BAR domain"/>
    <property type="match status" value="1"/>
</dbReference>
<evidence type="ECO:0000256" key="8">
    <source>
        <dbReference type="ARBA" id="ARBA00022927"/>
    </source>
</evidence>
<keyword evidence="7" id="KW-0963">Cytoplasm</keyword>
<dbReference type="GO" id="GO:0032266">
    <property type="term" value="F:phosphatidylinositol-3-phosphate binding"/>
    <property type="evidence" value="ECO:0007669"/>
    <property type="project" value="TreeGrafter"/>
</dbReference>